<gene>
    <name evidence="1" type="ORF">PSDVSF_13530</name>
</gene>
<evidence type="ECO:0000313" key="2">
    <source>
        <dbReference type="Proteomes" id="UP001053296"/>
    </source>
</evidence>
<dbReference type="Proteomes" id="UP001053296">
    <property type="component" value="Chromosome"/>
</dbReference>
<keyword evidence="2" id="KW-1185">Reference proteome</keyword>
<organism evidence="1 2">
    <name type="scientific">Pseudodesulfovibrio sediminis</name>
    <dbReference type="NCBI Taxonomy" id="2810563"/>
    <lineage>
        <taxon>Bacteria</taxon>
        <taxon>Pseudomonadati</taxon>
        <taxon>Thermodesulfobacteriota</taxon>
        <taxon>Desulfovibrionia</taxon>
        <taxon>Desulfovibrionales</taxon>
        <taxon>Desulfovibrionaceae</taxon>
    </lineage>
</organism>
<name>A0ABM9SE36_9BACT</name>
<sequence>MSCQGEPILLGNVSLPILDGTIEYFDVFLTTNAYEMVMMIMSISVFIESSPLPHVNAVGQPGIDQKLESSIDGCLANLRSPLFDAGIQSLGREMPFSFKECFDNNFSLRSHTQVVVFEKLYENLFC</sequence>
<protein>
    <submittedName>
        <fullName evidence="1">Uncharacterized protein</fullName>
    </submittedName>
</protein>
<proteinExistence type="predicted"/>
<dbReference type="EMBL" id="AP024485">
    <property type="protein sequence ID" value="BCS88111.1"/>
    <property type="molecule type" value="Genomic_DNA"/>
</dbReference>
<evidence type="ECO:0000313" key="1">
    <source>
        <dbReference type="EMBL" id="BCS88111.1"/>
    </source>
</evidence>
<accession>A0ABM9SE36</accession>
<reference evidence="1" key="1">
    <citation type="journal article" date="2022" name="Arch. Microbiol.">
        <title>Pseudodesulfovibrio sediminis sp. nov., a mesophilic and neutrophilic sulfate-reducing bacterium isolated from sediment of a brackish lake.</title>
        <authorList>
            <person name="Takahashi A."/>
            <person name="Kojima H."/>
            <person name="Watanabe M."/>
            <person name="Fukui M."/>
        </authorList>
    </citation>
    <scope>NUCLEOTIDE SEQUENCE</scope>
    <source>
        <strain evidence="1">SF6</strain>
    </source>
</reference>